<proteinExistence type="predicted"/>
<evidence type="ECO:0000256" key="1">
    <source>
        <dbReference type="SAM" id="MobiDB-lite"/>
    </source>
</evidence>
<gene>
    <name evidence="2" type="primary">lef6</name>
    <name evidence="2" type="ORF">CapoNPV_109</name>
</gene>
<dbReference type="GeneID" id="27924333"/>
<name>A0A172WZH0_9ABAC</name>
<sequence>MVFYLFYNGFNVEKNFSKEFVAYIYRHQTTTTLNRRNCSDDNNFKSNIDWHYSTRKHLIVLNNRVYKRLLQCDGKYYWPDGKRFVCRPYKLHEQQQQQQRRHSVWRRGSSSGASKESLSRQERQRHREHDNKRYKSYVVKMDKKRRNLSPLLNKNKNNNNNDGYNSSDTLTNLTVLSPVPSDKNWCDVELERYARTNGYDYYDGGNDNGNYDANSKKRNVHYKNEHNSMSSLDGRLANLDVISSSE</sequence>
<evidence type="ECO:0000313" key="2">
    <source>
        <dbReference type="EMBL" id="ANF29757.1"/>
    </source>
</evidence>
<reference evidence="2 3" key="1">
    <citation type="journal article" date="2016" name="PLoS ONE">
        <title>Genome Sequencing and Analysis of Catopsilia pomona nucleopolyhedrovirus: A Distinct Species in Group I Alphabaculovirus.</title>
        <authorList>
            <person name="Wang J."/>
            <person name="Zhu Z."/>
            <person name="Zhang L."/>
            <person name="Hou D."/>
            <person name="Wang M."/>
            <person name="Arif B."/>
            <person name="Kou Z."/>
            <person name="Wang H."/>
            <person name="Deng F."/>
            <person name="Hu Z."/>
        </authorList>
    </citation>
    <scope>NUCLEOTIDE SEQUENCE [LARGE SCALE GENOMIC DNA]</scope>
    <source>
        <strain evidence="2">416</strain>
    </source>
</reference>
<keyword evidence="3" id="KW-1185">Reference proteome</keyword>
<feature type="compositionally biased region" description="Basic and acidic residues" evidence="1">
    <location>
        <begin position="117"/>
        <end position="133"/>
    </location>
</feature>
<dbReference type="KEGG" id="vg:27924333"/>
<feature type="region of interest" description="Disordered" evidence="1">
    <location>
        <begin position="95"/>
        <end position="166"/>
    </location>
</feature>
<dbReference type="Proteomes" id="UP000203996">
    <property type="component" value="Segment"/>
</dbReference>
<dbReference type="RefSeq" id="YP_009255366.1">
    <property type="nucleotide sequence ID" value="NC_030240.1"/>
</dbReference>
<dbReference type="EMBL" id="KU565883">
    <property type="protein sequence ID" value="ANF29757.1"/>
    <property type="molecule type" value="Genomic_DNA"/>
</dbReference>
<protein>
    <submittedName>
        <fullName evidence="2">Lef6</fullName>
    </submittedName>
</protein>
<organism evidence="2 3">
    <name type="scientific">Catopsilia pomona nucleopolyhedrovirus</name>
    <dbReference type="NCBI Taxonomy" id="1850906"/>
    <lineage>
        <taxon>Viruses</taxon>
        <taxon>Viruses incertae sedis</taxon>
        <taxon>Naldaviricetes</taxon>
        <taxon>Lefavirales</taxon>
        <taxon>Baculoviridae</taxon>
        <taxon>Alphabaculovirus</taxon>
        <taxon>Alphabaculovirus capomonae</taxon>
    </lineage>
</organism>
<accession>A0A172WZH0</accession>
<evidence type="ECO:0000313" key="3">
    <source>
        <dbReference type="Proteomes" id="UP000203996"/>
    </source>
</evidence>
<dbReference type="OrthoDB" id="14881at10239"/>